<dbReference type="PANTHER" id="PTHR33993">
    <property type="entry name" value="GLYOXALASE-RELATED"/>
    <property type="match status" value="1"/>
</dbReference>
<dbReference type="InterPro" id="IPR004360">
    <property type="entry name" value="Glyas_Fos-R_dOase_dom"/>
</dbReference>
<feature type="domain" description="VOC" evidence="1">
    <location>
        <begin position="137"/>
        <end position="258"/>
    </location>
</feature>
<reference evidence="2 3" key="1">
    <citation type="submission" date="2022-06" db="EMBL/GenBank/DDBJ databases">
        <title>Draft genome sequence of type strain Streptomyces rubrisoli DSM 42083.</title>
        <authorList>
            <person name="Duangmal K."/>
            <person name="Klaysubun C."/>
        </authorList>
    </citation>
    <scope>NUCLEOTIDE SEQUENCE [LARGE SCALE GENOMIC DNA]</scope>
    <source>
        <strain evidence="2 3">DSM 42083</strain>
    </source>
</reference>
<evidence type="ECO:0000313" key="3">
    <source>
        <dbReference type="Proteomes" id="UP001206206"/>
    </source>
</evidence>
<organism evidence="2 3">
    <name type="scientific">Streptantibioticus rubrisoli</name>
    <dbReference type="NCBI Taxonomy" id="1387313"/>
    <lineage>
        <taxon>Bacteria</taxon>
        <taxon>Bacillati</taxon>
        <taxon>Actinomycetota</taxon>
        <taxon>Actinomycetes</taxon>
        <taxon>Kitasatosporales</taxon>
        <taxon>Streptomycetaceae</taxon>
        <taxon>Streptantibioticus</taxon>
    </lineage>
</organism>
<proteinExistence type="predicted"/>
<dbReference type="Proteomes" id="UP001206206">
    <property type="component" value="Unassembled WGS sequence"/>
</dbReference>
<dbReference type="Pfam" id="PF00903">
    <property type="entry name" value="Glyoxalase"/>
    <property type="match status" value="1"/>
</dbReference>
<sequence>MITTPYVPGSLLWVDLGSPDVKASAAFYAALFGWEFHSQGPEAGGYGMFTLGGRTVAAAGPLMAQGASSAWTVHFHTPDADATAKAVEQAGGTVRMAPMDVFTAGRLAGFTDPTGAEFAVWQPGDTRGLDAVNDPNTLCWAELHTTDPERAKAFYRAVFDWRTEDMPMGDFTYTVVSPATGGEDAGQGGIMGLSEEMRQGGWTTRWRPYFEVADCDAAVGAAGENGGTVVVPPQTVPGVGRMASLADPFGAAFAVITSATE</sequence>
<keyword evidence="3" id="KW-1185">Reference proteome</keyword>
<name>A0ABT1P793_9ACTN</name>
<dbReference type="EMBL" id="JANFNH010000002">
    <property type="protein sequence ID" value="MCQ4041249.1"/>
    <property type="molecule type" value="Genomic_DNA"/>
</dbReference>
<dbReference type="PANTHER" id="PTHR33993:SF10">
    <property type="entry name" value="CONSERVED PROTEIN"/>
    <property type="match status" value="1"/>
</dbReference>
<dbReference type="PROSITE" id="PS51819">
    <property type="entry name" value="VOC"/>
    <property type="match status" value="2"/>
</dbReference>
<protein>
    <submittedName>
        <fullName evidence="2">VOC family protein</fullName>
    </submittedName>
</protein>
<dbReference type="CDD" id="cd07247">
    <property type="entry name" value="SgaA_N_like"/>
    <property type="match status" value="2"/>
</dbReference>
<dbReference type="Pfam" id="PF18029">
    <property type="entry name" value="Glyoxalase_6"/>
    <property type="match status" value="1"/>
</dbReference>
<accession>A0ABT1P793</accession>
<dbReference type="InterPro" id="IPR029068">
    <property type="entry name" value="Glyas_Bleomycin-R_OHBP_Dase"/>
</dbReference>
<gene>
    <name evidence="2" type="ORF">NON19_04200</name>
</gene>
<dbReference type="InterPro" id="IPR037523">
    <property type="entry name" value="VOC_core"/>
</dbReference>
<evidence type="ECO:0000313" key="2">
    <source>
        <dbReference type="EMBL" id="MCQ4041249.1"/>
    </source>
</evidence>
<dbReference type="InterPro" id="IPR041581">
    <property type="entry name" value="Glyoxalase_6"/>
</dbReference>
<feature type="domain" description="VOC" evidence="1">
    <location>
        <begin position="10"/>
        <end position="123"/>
    </location>
</feature>
<dbReference type="SUPFAM" id="SSF54593">
    <property type="entry name" value="Glyoxalase/Bleomycin resistance protein/Dihydroxybiphenyl dioxygenase"/>
    <property type="match status" value="2"/>
</dbReference>
<dbReference type="InterPro" id="IPR052164">
    <property type="entry name" value="Anthracycline_SecMetBiosynth"/>
</dbReference>
<dbReference type="Gene3D" id="3.10.180.10">
    <property type="entry name" value="2,3-Dihydroxybiphenyl 1,2-Dioxygenase, domain 1"/>
    <property type="match status" value="2"/>
</dbReference>
<dbReference type="RefSeq" id="WP_255925209.1">
    <property type="nucleotide sequence ID" value="NZ_JANFNH010000002.1"/>
</dbReference>
<comment type="caution">
    <text evidence="2">The sequence shown here is derived from an EMBL/GenBank/DDBJ whole genome shotgun (WGS) entry which is preliminary data.</text>
</comment>
<evidence type="ECO:0000259" key="1">
    <source>
        <dbReference type="PROSITE" id="PS51819"/>
    </source>
</evidence>